<dbReference type="GO" id="GO:0016740">
    <property type="term" value="F:transferase activity"/>
    <property type="evidence" value="ECO:0007669"/>
    <property type="project" value="UniProtKB-KW"/>
</dbReference>
<keyword evidence="1" id="KW-1133">Transmembrane helix</keyword>
<evidence type="ECO:0000259" key="2">
    <source>
        <dbReference type="Pfam" id="PF00535"/>
    </source>
</evidence>
<dbReference type="AlphaFoldDB" id="A0A7G8BLR7"/>
<reference evidence="3 4" key="1">
    <citation type="submission" date="2020-08" db="EMBL/GenBank/DDBJ databases">
        <title>Edaphobacter telluris sp. nov. and Acidobacterium dinghuensis sp. nov., two acidobacteria isolated from forest soil.</title>
        <authorList>
            <person name="Fu J."/>
            <person name="Qiu L."/>
        </authorList>
    </citation>
    <scope>NUCLEOTIDE SEQUENCE [LARGE SCALE GENOMIC DNA]</scope>
    <source>
        <strain evidence="3">4Y35</strain>
    </source>
</reference>
<proteinExistence type="predicted"/>
<sequence length="301" mass="33708">MTNQASHINVCICTYKRSDFLKRLLKDLRHQETGGRFTYSIVICDNDHLRSAEPLVAEFAATSSIAVKYCVEPQQSIALARNRAVQNTTGDYVAFIDDDEFPERNWLQALFLACEKYRVDGVLGPVKPAFGDGVPGWIVKGRFYDRECHETGLVLAPGQTRTGNVLLKANVLRDINPPFRPEFRAGEDVDFFRRAIEQGRVFTWCNEAVVYEVVPPSRWTRMHLLKKALLRGACAALRPTVGVLNITLSIIAVLAYGLALPFVVLLGQHRFMDLMIRLCHHLGKLLALLGVNPIAEPYVAG</sequence>
<keyword evidence="1" id="KW-0812">Transmembrane</keyword>
<dbReference type="EMBL" id="CP060394">
    <property type="protein sequence ID" value="QNI33487.1"/>
    <property type="molecule type" value="Genomic_DNA"/>
</dbReference>
<keyword evidence="3" id="KW-0808">Transferase</keyword>
<accession>A0A7G8BLR7</accession>
<dbReference type="PANTHER" id="PTHR43685">
    <property type="entry name" value="GLYCOSYLTRANSFERASE"/>
    <property type="match status" value="1"/>
</dbReference>
<dbReference type="KEGG" id="adin:H7849_05935"/>
<organism evidence="3 4">
    <name type="scientific">Alloacidobacterium dinghuense</name>
    <dbReference type="NCBI Taxonomy" id="2763107"/>
    <lineage>
        <taxon>Bacteria</taxon>
        <taxon>Pseudomonadati</taxon>
        <taxon>Acidobacteriota</taxon>
        <taxon>Terriglobia</taxon>
        <taxon>Terriglobales</taxon>
        <taxon>Acidobacteriaceae</taxon>
        <taxon>Alloacidobacterium</taxon>
    </lineage>
</organism>
<dbReference type="Pfam" id="PF00535">
    <property type="entry name" value="Glycos_transf_2"/>
    <property type="match status" value="1"/>
</dbReference>
<dbReference type="Gene3D" id="3.90.550.10">
    <property type="entry name" value="Spore Coat Polysaccharide Biosynthesis Protein SpsA, Chain A"/>
    <property type="match status" value="1"/>
</dbReference>
<dbReference type="Proteomes" id="UP000515312">
    <property type="component" value="Chromosome"/>
</dbReference>
<keyword evidence="1" id="KW-0472">Membrane</keyword>
<protein>
    <submittedName>
        <fullName evidence="3">Glycosyltransferase family 2 protein</fullName>
    </submittedName>
</protein>
<dbReference type="RefSeq" id="WP_186744955.1">
    <property type="nucleotide sequence ID" value="NZ_CP060394.1"/>
</dbReference>
<evidence type="ECO:0000313" key="3">
    <source>
        <dbReference type="EMBL" id="QNI33487.1"/>
    </source>
</evidence>
<dbReference type="SUPFAM" id="SSF53448">
    <property type="entry name" value="Nucleotide-diphospho-sugar transferases"/>
    <property type="match status" value="1"/>
</dbReference>
<name>A0A7G8BLR7_9BACT</name>
<dbReference type="InterPro" id="IPR029044">
    <property type="entry name" value="Nucleotide-diphossugar_trans"/>
</dbReference>
<gene>
    <name evidence="3" type="ORF">H7849_05935</name>
</gene>
<dbReference type="InterPro" id="IPR050834">
    <property type="entry name" value="Glycosyltransf_2"/>
</dbReference>
<dbReference type="PANTHER" id="PTHR43685:SF11">
    <property type="entry name" value="GLYCOSYLTRANSFERASE TAGX-RELATED"/>
    <property type="match status" value="1"/>
</dbReference>
<evidence type="ECO:0000313" key="4">
    <source>
        <dbReference type="Proteomes" id="UP000515312"/>
    </source>
</evidence>
<feature type="domain" description="Glycosyltransferase 2-like" evidence="2">
    <location>
        <begin position="10"/>
        <end position="141"/>
    </location>
</feature>
<evidence type="ECO:0000256" key="1">
    <source>
        <dbReference type="SAM" id="Phobius"/>
    </source>
</evidence>
<keyword evidence="4" id="KW-1185">Reference proteome</keyword>
<feature type="transmembrane region" description="Helical" evidence="1">
    <location>
        <begin position="243"/>
        <end position="267"/>
    </location>
</feature>
<dbReference type="CDD" id="cd00761">
    <property type="entry name" value="Glyco_tranf_GTA_type"/>
    <property type="match status" value="1"/>
</dbReference>
<dbReference type="InterPro" id="IPR001173">
    <property type="entry name" value="Glyco_trans_2-like"/>
</dbReference>